<protein>
    <recommendedName>
        <fullName evidence="5">HIT domain-containing protein</fullName>
    </recommendedName>
</protein>
<organism evidence="3 4">
    <name type="scientific">Bradyrhizobium cajani</name>
    <dbReference type="NCBI Taxonomy" id="1928661"/>
    <lineage>
        <taxon>Bacteria</taxon>
        <taxon>Pseudomonadati</taxon>
        <taxon>Pseudomonadota</taxon>
        <taxon>Alphaproteobacteria</taxon>
        <taxon>Hyphomicrobiales</taxon>
        <taxon>Nitrobacteraceae</taxon>
        <taxon>Bradyrhizobium</taxon>
    </lineage>
</organism>
<dbReference type="Gene3D" id="3.30.200.270">
    <property type="match status" value="1"/>
</dbReference>
<evidence type="ECO:0000256" key="1">
    <source>
        <dbReference type="SAM" id="MobiDB-lite"/>
    </source>
</evidence>
<evidence type="ECO:0000313" key="3">
    <source>
        <dbReference type="EMBL" id="MVT73825.1"/>
    </source>
</evidence>
<feature type="compositionally biased region" description="Basic residues" evidence="1">
    <location>
        <begin position="59"/>
        <end position="72"/>
    </location>
</feature>
<keyword evidence="4" id="KW-1185">Reference proteome</keyword>
<keyword evidence="2" id="KW-0732">Signal</keyword>
<name>A0A844T8A7_9BRAD</name>
<feature type="signal peptide" evidence="2">
    <location>
        <begin position="1"/>
        <end position="18"/>
    </location>
</feature>
<dbReference type="EMBL" id="WQNE01000008">
    <property type="protein sequence ID" value="MVT73825.1"/>
    <property type="molecule type" value="Genomic_DNA"/>
</dbReference>
<sequence>MRKALVSAALVALLTLFADVRRPAAQFAPFWPQAPQLLPPAATPPATAPPADKVEQARTARHRSSKAHRKHEIVRQPPNQRQVAERNGYKRVSDLVNFPKFFPGLGIIFVKPDTLPLGPFLCFDRRDRLVATVYMVPNKDIDDHKTLETAGSAGSVDHVSLYFNPGHPGVDVPHYHVVLWHVTRKQEARVAK</sequence>
<reference evidence="3 4" key="1">
    <citation type="submission" date="2019-12" db="EMBL/GenBank/DDBJ databases">
        <title>Draft genome sequences Bradyrhizobium cajani AMBPC1010, Bradyrhizobium pachyrhizi AMBPC1040 and Bradyrhizobium yuanmingense ALSPC3051, three plant growth promoting strains isolated from nodules of Cajanus cajan L. in Dominican Republic.</title>
        <authorList>
            <person name="Flores-Felix J.D."/>
            <person name="Araujo J."/>
            <person name="Diaz-Alcantara C."/>
            <person name="Gonzalez-Andres F."/>
            <person name="Velazquez E."/>
        </authorList>
    </citation>
    <scope>NUCLEOTIDE SEQUENCE [LARGE SCALE GENOMIC DNA]</scope>
    <source>
        <strain evidence="3 4">1010</strain>
    </source>
</reference>
<dbReference type="AlphaFoldDB" id="A0A844T8A7"/>
<proteinExistence type="predicted"/>
<comment type="caution">
    <text evidence="3">The sequence shown here is derived from an EMBL/GenBank/DDBJ whole genome shotgun (WGS) entry which is preliminary data.</text>
</comment>
<feature type="chain" id="PRO_5033061028" description="HIT domain-containing protein" evidence="2">
    <location>
        <begin position="19"/>
        <end position="192"/>
    </location>
</feature>
<gene>
    <name evidence="3" type="ORF">GPL20_12340</name>
</gene>
<evidence type="ECO:0000256" key="2">
    <source>
        <dbReference type="SAM" id="SignalP"/>
    </source>
</evidence>
<feature type="region of interest" description="Disordered" evidence="1">
    <location>
        <begin position="39"/>
        <end position="86"/>
    </location>
</feature>
<accession>A0A844T8A7</accession>
<evidence type="ECO:0000313" key="4">
    <source>
        <dbReference type="Proteomes" id="UP000449969"/>
    </source>
</evidence>
<evidence type="ECO:0008006" key="5">
    <source>
        <dbReference type="Google" id="ProtNLM"/>
    </source>
</evidence>
<dbReference type="RefSeq" id="WP_157329750.1">
    <property type="nucleotide sequence ID" value="NZ_JANADL010000081.1"/>
</dbReference>
<dbReference type="Proteomes" id="UP000449969">
    <property type="component" value="Unassembled WGS sequence"/>
</dbReference>
<feature type="compositionally biased region" description="Pro residues" evidence="1">
    <location>
        <begin position="39"/>
        <end position="48"/>
    </location>
</feature>
<dbReference type="OrthoDB" id="33583at2"/>